<evidence type="ECO:0000256" key="7">
    <source>
        <dbReference type="HAMAP-Rule" id="MF_01008"/>
    </source>
</evidence>
<comment type="similarity">
    <text evidence="7">Belongs to the MraZ family.</text>
</comment>
<keyword evidence="2 7" id="KW-0963">Cytoplasm</keyword>
<feature type="domain" description="SpoVT-AbrB" evidence="8">
    <location>
        <begin position="83"/>
        <end position="126"/>
    </location>
</feature>
<evidence type="ECO:0000313" key="9">
    <source>
        <dbReference type="EMBL" id="PWE01403.1"/>
    </source>
</evidence>
<keyword evidence="6 7" id="KW-0804">Transcription</keyword>
<dbReference type="InterPro" id="IPR037914">
    <property type="entry name" value="SpoVT-AbrB_sf"/>
</dbReference>
<dbReference type="PANTHER" id="PTHR34701">
    <property type="entry name" value="TRANSCRIPTIONAL REGULATOR MRAZ"/>
    <property type="match status" value="1"/>
</dbReference>
<dbReference type="Proteomes" id="UP000244956">
    <property type="component" value="Unassembled WGS sequence"/>
</dbReference>
<dbReference type="InterPro" id="IPR035644">
    <property type="entry name" value="MraZ_C"/>
</dbReference>
<sequence length="155" mass="17725">MFTFIGDFACRTDAKGRVVFPSAFKKGLGEGDVRLVVRKDLFESCLVIYPFSVWEEELSRIRAKLNPYNREHNRFLRNFFRGSAEVSLDGNGRFLIPKRLMEQIDAAREVVLLGVDRCIEVWSKEVYDEEDLSREGLGDLAEKILGESGSGDEIR</sequence>
<dbReference type="OrthoDB" id="9807753at2"/>
<evidence type="ECO:0000256" key="1">
    <source>
        <dbReference type="ARBA" id="ARBA00013860"/>
    </source>
</evidence>
<dbReference type="PROSITE" id="PS51740">
    <property type="entry name" value="SPOVT_ABRB"/>
    <property type="match status" value="2"/>
</dbReference>
<keyword evidence="9" id="KW-0132">Cell division</keyword>
<dbReference type="InterPro" id="IPR035642">
    <property type="entry name" value="MraZ_N"/>
</dbReference>
<dbReference type="CDD" id="cd16320">
    <property type="entry name" value="MraZ_N"/>
    <property type="match status" value="1"/>
</dbReference>
<dbReference type="Pfam" id="PF02381">
    <property type="entry name" value="MraZ"/>
    <property type="match status" value="2"/>
</dbReference>
<dbReference type="InterPro" id="IPR020603">
    <property type="entry name" value="MraZ_dom"/>
</dbReference>
<keyword evidence="10" id="KW-1185">Reference proteome</keyword>
<organism evidence="9 10">
    <name type="scientific">Marinilabilia rubra</name>
    <dbReference type="NCBI Taxonomy" id="2162893"/>
    <lineage>
        <taxon>Bacteria</taxon>
        <taxon>Pseudomonadati</taxon>
        <taxon>Bacteroidota</taxon>
        <taxon>Bacteroidia</taxon>
        <taxon>Marinilabiliales</taxon>
        <taxon>Marinilabiliaceae</taxon>
        <taxon>Marinilabilia</taxon>
    </lineage>
</organism>
<dbReference type="GO" id="GO:0051301">
    <property type="term" value="P:cell division"/>
    <property type="evidence" value="ECO:0007669"/>
    <property type="project" value="UniProtKB-KW"/>
</dbReference>
<keyword evidence="3" id="KW-0677">Repeat</keyword>
<evidence type="ECO:0000256" key="6">
    <source>
        <dbReference type="ARBA" id="ARBA00023163"/>
    </source>
</evidence>
<feature type="domain" description="SpoVT-AbrB" evidence="8">
    <location>
        <begin position="7"/>
        <end position="53"/>
    </location>
</feature>
<comment type="subcellular location">
    <subcellularLocation>
        <location evidence="7">Cytoplasm</location>
        <location evidence="7">Nucleoid</location>
    </subcellularLocation>
</comment>
<evidence type="ECO:0000256" key="3">
    <source>
        <dbReference type="ARBA" id="ARBA00022737"/>
    </source>
</evidence>
<dbReference type="RefSeq" id="WP_109262853.1">
    <property type="nucleotide sequence ID" value="NZ_QEWP01000001.1"/>
</dbReference>
<dbReference type="GO" id="GO:0005737">
    <property type="term" value="C:cytoplasm"/>
    <property type="evidence" value="ECO:0007669"/>
    <property type="project" value="UniProtKB-UniRule"/>
</dbReference>
<dbReference type="PANTHER" id="PTHR34701:SF1">
    <property type="entry name" value="TRANSCRIPTIONAL REGULATOR MRAZ"/>
    <property type="match status" value="1"/>
</dbReference>
<dbReference type="GO" id="GO:2000143">
    <property type="term" value="P:negative regulation of DNA-templated transcription initiation"/>
    <property type="evidence" value="ECO:0007669"/>
    <property type="project" value="TreeGrafter"/>
</dbReference>
<dbReference type="InterPro" id="IPR007159">
    <property type="entry name" value="SpoVT-AbrB_dom"/>
</dbReference>
<protein>
    <recommendedName>
        <fullName evidence="1 7">Transcriptional regulator MraZ</fullName>
    </recommendedName>
</protein>
<evidence type="ECO:0000256" key="2">
    <source>
        <dbReference type="ARBA" id="ARBA00022490"/>
    </source>
</evidence>
<dbReference type="CDD" id="cd16321">
    <property type="entry name" value="MraZ_C"/>
    <property type="match status" value="1"/>
</dbReference>
<evidence type="ECO:0000313" key="10">
    <source>
        <dbReference type="Proteomes" id="UP000244956"/>
    </source>
</evidence>
<evidence type="ECO:0000256" key="4">
    <source>
        <dbReference type="ARBA" id="ARBA00023015"/>
    </source>
</evidence>
<dbReference type="Gene3D" id="3.40.1550.20">
    <property type="entry name" value="Transcriptional regulator MraZ domain"/>
    <property type="match status" value="1"/>
</dbReference>
<keyword evidence="9" id="KW-0131">Cell cycle</keyword>
<evidence type="ECO:0000256" key="5">
    <source>
        <dbReference type="ARBA" id="ARBA00023125"/>
    </source>
</evidence>
<dbReference type="GO" id="GO:0003700">
    <property type="term" value="F:DNA-binding transcription factor activity"/>
    <property type="evidence" value="ECO:0007669"/>
    <property type="project" value="UniProtKB-UniRule"/>
</dbReference>
<dbReference type="HAMAP" id="MF_01008">
    <property type="entry name" value="MraZ"/>
    <property type="match status" value="1"/>
</dbReference>
<proteinExistence type="inferred from homology"/>
<dbReference type="InterPro" id="IPR038619">
    <property type="entry name" value="MraZ_sf"/>
</dbReference>
<dbReference type="EMBL" id="QEWP01000001">
    <property type="protein sequence ID" value="PWE01403.1"/>
    <property type="molecule type" value="Genomic_DNA"/>
</dbReference>
<keyword evidence="4 7" id="KW-0805">Transcription regulation</keyword>
<dbReference type="InterPro" id="IPR003444">
    <property type="entry name" value="MraZ"/>
</dbReference>
<dbReference type="GO" id="GO:0000976">
    <property type="term" value="F:transcription cis-regulatory region binding"/>
    <property type="evidence" value="ECO:0007669"/>
    <property type="project" value="TreeGrafter"/>
</dbReference>
<keyword evidence="5 7" id="KW-0238">DNA-binding</keyword>
<accession>A0A2U2BEE1</accession>
<dbReference type="SUPFAM" id="SSF89447">
    <property type="entry name" value="AbrB/MazE/MraZ-like"/>
    <property type="match status" value="1"/>
</dbReference>
<name>A0A2U2BEE1_9BACT</name>
<dbReference type="AlphaFoldDB" id="A0A2U2BEE1"/>
<comment type="subunit">
    <text evidence="7">Forms oligomers.</text>
</comment>
<evidence type="ECO:0000259" key="8">
    <source>
        <dbReference type="PROSITE" id="PS51740"/>
    </source>
</evidence>
<comment type="caution">
    <text evidence="9">The sequence shown here is derived from an EMBL/GenBank/DDBJ whole genome shotgun (WGS) entry which is preliminary data.</text>
</comment>
<dbReference type="GO" id="GO:0009295">
    <property type="term" value="C:nucleoid"/>
    <property type="evidence" value="ECO:0007669"/>
    <property type="project" value="UniProtKB-SubCell"/>
</dbReference>
<gene>
    <name evidence="7" type="primary">mraZ</name>
    <name evidence="9" type="ORF">DDZ16_02655</name>
</gene>
<reference evidence="9 10" key="1">
    <citation type="submission" date="2018-05" db="EMBL/GenBank/DDBJ databases">
        <title>Marinilabilia rubrum sp. nov., isolated from saltern sediment.</title>
        <authorList>
            <person name="Zhang R."/>
        </authorList>
    </citation>
    <scope>NUCLEOTIDE SEQUENCE [LARGE SCALE GENOMIC DNA]</scope>
    <source>
        <strain evidence="9 10">WTE16</strain>
    </source>
</reference>